<evidence type="ECO:0000256" key="1">
    <source>
        <dbReference type="SAM" id="MobiDB-lite"/>
    </source>
</evidence>
<comment type="caution">
    <text evidence="2">The sequence shown here is derived from an EMBL/GenBank/DDBJ whole genome shotgun (WGS) entry which is preliminary data.</text>
</comment>
<feature type="region of interest" description="Disordered" evidence="1">
    <location>
        <begin position="1"/>
        <end position="27"/>
    </location>
</feature>
<feature type="compositionally biased region" description="Basic and acidic residues" evidence="1">
    <location>
        <begin position="16"/>
        <end position="27"/>
    </location>
</feature>
<feature type="non-terminal residue" evidence="2">
    <location>
        <position position="1"/>
    </location>
</feature>
<feature type="region of interest" description="Disordered" evidence="1">
    <location>
        <begin position="51"/>
        <end position="137"/>
    </location>
</feature>
<organism evidence="2 3">
    <name type="scientific">Petrolisthes cinctipes</name>
    <name type="common">Flat porcelain crab</name>
    <dbReference type="NCBI Taxonomy" id="88211"/>
    <lineage>
        <taxon>Eukaryota</taxon>
        <taxon>Metazoa</taxon>
        <taxon>Ecdysozoa</taxon>
        <taxon>Arthropoda</taxon>
        <taxon>Crustacea</taxon>
        <taxon>Multicrustacea</taxon>
        <taxon>Malacostraca</taxon>
        <taxon>Eumalacostraca</taxon>
        <taxon>Eucarida</taxon>
        <taxon>Decapoda</taxon>
        <taxon>Pleocyemata</taxon>
        <taxon>Anomura</taxon>
        <taxon>Galatheoidea</taxon>
        <taxon>Porcellanidae</taxon>
        <taxon>Petrolisthes</taxon>
    </lineage>
</organism>
<accession>A0AAE1BL23</accession>
<feature type="compositionally biased region" description="Acidic residues" evidence="1">
    <location>
        <begin position="93"/>
        <end position="105"/>
    </location>
</feature>
<dbReference type="Proteomes" id="UP001286313">
    <property type="component" value="Unassembled WGS sequence"/>
</dbReference>
<dbReference type="EMBL" id="JAWQEG010007245">
    <property type="protein sequence ID" value="KAK3852772.1"/>
    <property type="molecule type" value="Genomic_DNA"/>
</dbReference>
<name>A0AAE1BL23_PETCI</name>
<gene>
    <name evidence="2" type="ORF">Pcinc_040652</name>
</gene>
<sequence length="137" mass="15838">SVRNNASWSLKKRWVERKPERESREDWEKIECWISLNSRTEALSVCFVACTGGNPDSALQVAPHPDDHQRGKRQDGLTALAPIFTRKDKMEEEGGGEEEEEEGGEDGGKRGEEEEQEEEEEEEEQEEEEEEEEQEEE</sequence>
<reference evidence="2" key="1">
    <citation type="submission" date="2023-10" db="EMBL/GenBank/DDBJ databases">
        <title>Genome assemblies of two species of porcelain crab, Petrolisthes cinctipes and Petrolisthes manimaculis (Anomura: Porcellanidae).</title>
        <authorList>
            <person name="Angst P."/>
        </authorList>
    </citation>
    <scope>NUCLEOTIDE SEQUENCE</scope>
    <source>
        <strain evidence="2">PB745_01</strain>
        <tissue evidence="2">Gill</tissue>
    </source>
</reference>
<feature type="compositionally biased region" description="Acidic residues" evidence="1">
    <location>
        <begin position="113"/>
        <end position="137"/>
    </location>
</feature>
<dbReference type="AlphaFoldDB" id="A0AAE1BL23"/>
<feature type="compositionally biased region" description="Basic and acidic residues" evidence="1">
    <location>
        <begin position="64"/>
        <end position="75"/>
    </location>
</feature>
<protein>
    <submittedName>
        <fullName evidence="2">Uncharacterized protein</fullName>
    </submittedName>
</protein>
<keyword evidence="3" id="KW-1185">Reference proteome</keyword>
<proteinExistence type="predicted"/>
<evidence type="ECO:0000313" key="2">
    <source>
        <dbReference type="EMBL" id="KAK3852772.1"/>
    </source>
</evidence>
<evidence type="ECO:0000313" key="3">
    <source>
        <dbReference type="Proteomes" id="UP001286313"/>
    </source>
</evidence>